<protein>
    <recommendedName>
        <fullName evidence="1">F-box domain-containing protein</fullName>
    </recommendedName>
</protein>
<dbReference type="AlphaFoldDB" id="A0A166QCD0"/>
<name>A0A166QCD0_9AGAM</name>
<reference evidence="2 3" key="1">
    <citation type="journal article" date="2016" name="Mol. Biol. Evol.">
        <title>Comparative Genomics of Early-Diverging Mushroom-Forming Fungi Provides Insights into the Origins of Lignocellulose Decay Capabilities.</title>
        <authorList>
            <person name="Nagy L.G."/>
            <person name="Riley R."/>
            <person name="Tritt A."/>
            <person name="Adam C."/>
            <person name="Daum C."/>
            <person name="Floudas D."/>
            <person name="Sun H."/>
            <person name="Yadav J.S."/>
            <person name="Pangilinan J."/>
            <person name="Larsson K.H."/>
            <person name="Matsuura K."/>
            <person name="Barry K."/>
            <person name="Labutti K."/>
            <person name="Kuo R."/>
            <person name="Ohm R.A."/>
            <person name="Bhattacharya S.S."/>
            <person name="Shirouzu T."/>
            <person name="Yoshinaga Y."/>
            <person name="Martin F.M."/>
            <person name="Grigoriev I.V."/>
            <person name="Hibbett D.S."/>
        </authorList>
    </citation>
    <scope>NUCLEOTIDE SEQUENCE [LARGE SCALE GENOMIC DNA]</scope>
    <source>
        <strain evidence="2 3">CBS 109695</strain>
    </source>
</reference>
<proteinExistence type="predicted"/>
<dbReference type="Proteomes" id="UP000076532">
    <property type="component" value="Unassembled WGS sequence"/>
</dbReference>
<dbReference type="PROSITE" id="PS50181">
    <property type="entry name" value="FBOX"/>
    <property type="match status" value="1"/>
</dbReference>
<evidence type="ECO:0000259" key="1">
    <source>
        <dbReference type="PROSITE" id="PS50181"/>
    </source>
</evidence>
<gene>
    <name evidence="2" type="ORF">FIBSPDRAFT_886890</name>
</gene>
<dbReference type="Gene3D" id="1.20.1280.50">
    <property type="match status" value="1"/>
</dbReference>
<dbReference type="SUPFAM" id="SSF52047">
    <property type="entry name" value="RNI-like"/>
    <property type="match status" value="1"/>
</dbReference>
<evidence type="ECO:0000313" key="2">
    <source>
        <dbReference type="EMBL" id="KZP26992.1"/>
    </source>
</evidence>
<organism evidence="2 3">
    <name type="scientific">Athelia psychrophila</name>
    <dbReference type="NCBI Taxonomy" id="1759441"/>
    <lineage>
        <taxon>Eukaryota</taxon>
        <taxon>Fungi</taxon>
        <taxon>Dikarya</taxon>
        <taxon>Basidiomycota</taxon>
        <taxon>Agaricomycotina</taxon>
        <taxon>Agaricomycetes</taxon>
        <taxon>Agaricomycetidae</taxon>
        <taxon>Atheliales</taxon>
        <taxon>Atheliaceae</taxon>
        <taxon>Athelia</taxon>
    </lineage>
</organism>
<dbReference type="InterPro" id="IPR036047">
    <property type="entry name" value="F-box-like_dom_sf"/>
</dbReference>
<dbReference type="SUPFAM" id="SSF81383">
    <property type="entry name" value="F-box domain"/>
    <property type="match status" value="1"/>
</dbReference>
<keyword evidence="3" id="KW-1185">Reference proteome</keyword>
<sequence>MHASHECFAEVPTEIHRNILTFGDTQSLVPCTAVSKQWRSVALSMSRMWSDHCWRICPTESTPIEIPRFWLSLSIPHPLDLNIQLSDILTVEDDHDINRWSQMVTEQADRIFSVKLTGRMAQLISFATHFGAFPNLHDLSIHTLPRDRREDGAMVEARCFLHAANLRSLTVHLPLFDLEWRARRQLPFIIPLPWNAVAECCVTLPSVSAFLHVVSWAPALKKLAATFRCDLDNNHSNVGITSQPNICHLSISSVGDCPTVALQSLRLPGLIILSLDGHHWSITDSFMVVRSWQCNALRELELEVTSIPENIHQQLQYLPSTLSKLTISATELDEGNSRLISALSSDTNLLPNLAEISLHEGIAIGFRLAQRFVISRLERLKFLGLFEATPGFWPVNSDHWMRRMKREGVMICVIRYTVR</sequence>
<feature type="domain" description="F-box" evidence="1">
    <location>
        <begin position="5"/>
        <end position="52"/>
    </location>
</feature>
<dbReference type="Pfam" id="PF12937">
    <property type="entry name" value="F-box-like"/>
    <property type="match status" value="1"/>
</dbReference>
<dbReference type="EMBL" id="KV417511">
    <property type="protein sequence ID" value="KZP26992.1"/>
    <property type="molecule type" value="Genomic_DNA"/>
</dbReference>
<dbReference type="InterPro" id="IPR001810">
    <property type="entry name" value="F-box_dom"/>
</dbReference>
<accession>A0A166QCD0</accession>
<evidence type="ECO:0000313" key="3">
    <source>
        <dbReference type="Proteomes" id="UP000076532"/>
    </source>
</evidence>